<dbReference type="AlphaFoldDB" id="A0A4Q4TR92"/>
<dbReference type="EMBL" id="QJNU01000060">
    <property type="protein sequence ID" value="RYP08527.1"/>
    <property type="molecule type" value="Genomic_DNA"/>
</dbReference>
<feature type="region of interest" description="Disordered" evidence="1">
    <location>
        <begin position="1"/>
        <end position="86"/>
    </location>
</feature>
<sequence length="86" mass="8857">MKPPTASTVSEGKRANGAPSSPLPLPPPVAPPRRLGGRRSPPREKLAGLLDTSGETLRPGPNGRGETPTPSGDDGDDDADRAEVRP</sequence>
<evidence type="ECO:0000256" key="1">
    <source>
        <dbReference type="SAM" id="MobiDB-lite"/>
    </source>
</evidence>
<comment type="caution">
    <text evidence="2">The sequence shown here is derived from an EMBL/GenBank/DDBJ whole genome shotgun (WGS) entry which is preliminary data.</text>
</comment>
<evidence type="ECO:0000313" key="3">
    <source>
        <dbReference type="Proteomes" id="UP000293360"/>
    </source>
</evidence>
<proteinExistence type="predicted"/>
<reference evidence="2 3" key="1">
    <citation type="submission" date="2018-06" db="EMBL/GenBank/DDBJ databases">
        <title>Complete Genomes of Monosporascus.</title>
        <authorList>
            <person name="Robinson A.J."/>
            <person name="Natvig D.O."/>
        </authorList>
    </citation>
    <scope>NUCLEOTIDE SEQUENCE [LARGE SCALE GENOMIC DNA]</scope>
    <source>
        <strain evidence="2 3">CBS 110550</strain>
    </source>
</reference>
<keyword evidence="3" id="KW-1185">Reference proteome</keyword>
<name>A0A4Q4TR92_9PEZI</name>
<feature type="compositionally biased region" description="Pro residues" evidence="1">
    <location>
        <begin position="21"/>
        <end position="31"/>
    </location>
</feature>
<organism evidence="2 3">
    <name type="scientific">Monosporascus ibericus</name>
    <dbReference type="NCBI Taxonomy" id="155417"/>
    <lineage>
        <taxon>Eukaryota</taxon>
        <taxon>Fungi</taxon>
        <taxon>Dikarya</taxon>
        <taxon>Ascomycota</taxon>
        <taxon>Pezizomycotina</taxon>
        <taxon>Sordariomycetes</taxon>
        <taxon>Xylariomycetidae</taxon>
        <taxon>Xylariales</taxon>
        <taxon>Xylariales incertae sedis</taxon>
        <taxon>Monosporascus</taxon>
    </lineage>
</organism>
<accession>A0A4Q4TR92</accession>
<gene>
    <name evidence="2" type="ORF">DL764_001858</name>
</gene>
<protein>
    <submittedName>
        <fullName evidence="2">Uncharacterized protein</fullName>
    </submittedName>
</protein>
<dbReference type="Proteomes" id="UP000293360">
    <property type="component" value="Unassembled WGS sequence"/>
</dbReference>
<feature type="compositionally biased region" description="Polar residues" evidence="1">
    <location>
        <begin position="1"/>
        <end position="10"/>
    </location>
</feature>
<evidence type="ECO:0000313" key="2">
    <source>
        <dbReference type="EMBL" id="RYP08527.1"/>
    </source>
</evidence>